<evidence type="ECO:0000313" key="8">
    <source>
        <dbReference type="EMBL" id="WWY02175.1"/>
    </source>
</evidence>
<dbReference type="CDD" id="cd01005">
    <property type="entry name" value="PBP2_CysP"/>
    <property type="match status" value="1"/>
</dbReference>
<name>A0A9X4IEH5_9NEIS</name>
<dbReference type="NCBIfam" id="NF008106">
    <property type="entry name" value="PRK10852.1"/>
    <property type="match status" value="1"/>
</dbReference>
<dbReference type="Proteomes" id="UP001149607">
    <property type="component" value="Chromosome"/>
</dbReference>
<reference evidence="8" key="2">
    <citation type="submission" date="2024-02" db="EMBL/GenBank/DDBJ databases">
        <title>Neisseria leonii sp. nov.</title>
        <authorList>
            <person name="Boutroux M."/>
            <person name="Favre-Rochex S."/>
            <person name="Gorgette O."/>
            <person name="Touak G."/>
            <person name="Muhle E."/>
            <person name="Chesneau O."/>
            <person name="Clermont D."/>
            <person name="Rahi P."/>
        </authorList>
    </citation>
    <scope>NUCLEOTIDE SEQUENCE</scope>
    <source>
        <strain evidence="8">51.81</strain>
    </source>
</reference>
<dbReference type="AlphaFoldDB" id="A0A9X4IEH5"/>
<dbReference type="NCBIfam" id="TIGR00971">
    <property type="entry name" value="3a0106s03"/>
    <property type="match status" value="1"/>
</dbReference>
<feature type="chain" id="PRO_5042786921" evidence="6">
    <location>
        <begin position="21"/>
        <end position="333"/>
    </location>
</feature>
<dbReference type="InterPro" id="IPR005669">
    <property type="entry name" value="Thiosulph/SO4-bd"/>
</dbReference>
<sequence>MRLSVLLAAFLLSACTPESAPPAAGSGLMNVSYDVSRDFFKDYNPLFQTANPQAGTVKQSHGGSSKQALAVANGLAADVVTLNQESDIELLVQKGLVKPDWAQAFPNRAVPFTSTTVFLVRKGNPKQIRDWADLSRDGVQIVMANPKVSGNGRYAFLAAYGAALKQHGGNEAAAQAQTQRLLANVAVLENGGRSATTTFIQREIGDVLINAENELKHTARQFPDAGYEVVYPSYSVAINSPVAVVDSVADKRGTRKAAEAYLNGLWTKPAQELAARNSLRPADPGVRAAYAADFPQVETFRADEVFGSWQSIMQQFFADGTLFDRLYTRSRTP</sequence>
<accession>A0A9X4IEH5</accession>
<keyword evidence="9" id="KW-1185">Reference proteome</keyword>
<feature type="signal peptide" evidence="6">
    <location>
        <begin position="1"/>
        <end position="20"/>
    </location>
</feature>
<dbReference type="RefSeq" id="WP_274585235.1">
    <property type="nucleotide sequence ID" value="NZ_CP146598.1"/>
</dbReference>
<keyword evidence="3" id="KW-0813">Transport</keyword>
<dbReference type="GO" id="GO:0140104">
    <property type="term" value="F:molecular carrier activity"/>
    <property type="evidence" value="ECO:0007669"/>
    <property type="project" value="InterPro"/>
</dbReference>
<dbReference type="EMBL" id="JAPQFL010000004">
    <property type="protein sequence ID" value="MDD9328123.1"/>
    <property type="molecule type" value="Genomic_DNA"/>
</dbReference>
<dbReference type="SUPFAM" id="SSF53850">
    <property type="entry name" value="Periplasmic binding protein-like II"/>
    <property type="match status" value="1"/>
</dbReference>
<comment type="subcellular location">
    <subcellularLocation>
        <location evidence="1">Periplasm</location>
    </subcellularLocation>
</comment>
<evidence type="ECO:0000256" key="4">
    <source>
        <dbReference type="ARBA" id="ARBA00022729"/>
    </source>
</evidence>
<evidence type="ECO:0000313" key="7">
    <source>
        <dbReference type="EMBL" id="MDD9328123.1"/>
    </source>
</evidence>
<dbReference type="Gene3D" id="3.40.190.10">
    <property type="entry name" value="Periplasmic binding protein-like II"/>
    <property type="match status" value="2"/>
</dbReference>
<protein>
    <submittedName>
        <fullName evidence="7">Sulfate ABC transporter substrate-binding protein</fullName>
    </submittedName>
</protein>
<comment type="similarity">
    <text evidence="2">Belongs to the prokaryotic sulfate-binding protein family.</text>
</comment>
<dbReference type="GO" id="GO:0042597">
    <property type="term" value="C:periplasmic space"/>
    <property type="evidence" value="ECO:0007669"/>
    <property type="project" value="UniProtKB-SubCell"/>
</dbReference>
<dbReference type="Pfam" id="PF13531">
    <property type="entry name" value="SBP_bac_11"/>
    <property type="match status" value="1"/>
</dbReference>
<dbReference type="NCBIfam" id="NF008022">
    <property type="entry name" value="PRK10752.1"/>
    <property type="match status" value="1"/>
</dbReference>
<dbReference type="EMBL" id="CP146598">
    <property type="protein sequence ID" value="WWY02175.1"/>
    <property type="molecule type" value="Genomic_DNA"/>
</dbReference>
<evidence type="ECO:0000313" key="9">
    <source>
        <dbReference type="Proteomes" id="UP001149607"/>
    </source>
</evidence>
<organism evidence="7">
    <name type="scientific">Neisseria leonii</name>
    <dbReference type="NCBI Taxonomy" id="2995413"/>
    <lineage>
        <taxon>Bacteria</taxon>
        <taxon>Pseudomonadati</taxon>
        <taxon>Pseudomonadota</taxon>
        <taxon>Betaproteobacteria</taxon>
        <taxon>Neisseriales</taxon>
        <taxon>Neisseriaceae</taxon>
        <taxon>Neisseria</taxon>
    </lineage>
</organism>
<keyword evidence="5" id="KW-0574">Periplasm</keyword>
<proteinExistence type="inferred from homology"/>
<evidence type="ECO:0000256" key="5">
    <source>
        <dbReference type="ARBA" id="ARBA00022764"/>
    </source>
</evidence>
<evidence type="ECO:0000256" key="3">
    <source>
        <dbReference type="ARBA" id="ARBA00022448"/>
    </source>
</evidence>
<dbReference type="PROSITE" id="PS51257">
    <property type="entry name" value="PROKAR_LIPOPROTEIN"/>
    <property type="match status" value="1"/>
</dbReference>
<gene>
    <name evidence="7" type="ORF">ORY91_001541</name>
    <name evidence="8" type="ORF">V9W64_05365</name>
</gene>
<reference evidence="7" key="1">
    <citation type="submission" date="2022-10" db="EMBL/GenBank/DDBJ databases">
        <authorList>
            <person name="Boutroux M."/>
        </authorList>
    </citation>
    <scope>NUCLEOTIDE SEQUENCE</scope>
    <source>
        <strain evidence="7">51.81</strain>
    </source>
</reference>
<evidence type="ECO:0000256" key="1">
    <source>
        <dbReference type="ARBA" id="ARBA00004418"/>
    </source>
</evidence>
<evidence type="ECO:0000256" key="6">
    <source>
        <dbReference type="SAM" id="SignalP"/>
    </source>
</evidence>
<keyword evidence="4 6" id="KW-0732">Signal</keyword>
<dbReference type="GO" id="GO:1902358">
    <property type="term" value="P:sulfate transmembrane transport"/>
    <property type="evidence" value="ECO:0007669"/>
    <property type="project" value="InterPro"/>
</dbReference>
<evidence type="ECO:0000256" key="2">
    <source>
        <dbReference type="ARBA" id="ARBA00006099"/>
    </source>
</evidence>
<dbReference type="PANTHER" id="PTHR30368:SF2">
    <property type="entry name" value="SULFATE-BINDING PROTEIN"/>
    <property type="match status" value="1"/>
</dbReference>
<dbReference type="PANTHER" id="PTHR30368">
    <property type="entry name" value="SULFATE-BINDING PROTEIN"/>
    <property type="match status" value="1"/>
</dbReference>